<feature type="domain" description="RNA-binding S4" evidence="11">
    <location>
        <begin position="48"/>
        <end position="88"/>
    </location>
</feature>
<keyword evidence="14" id="KW-1185">Reference proteome</keyword>
<organism evidence="13 14">
    <name type="scientific">Halopseudomonas bauzanensis</name>
    <dbReference type="NCBI Taxonomy" id="653930"/>
    <lineage>
        <taxon>Bacteria</taxon>
        <taxon>Pseudomonadati</taxon>
        <taxon>Pseudomonadota</taxon>
        <taxon>Gammaproteobacteria</taxon>
        <taxon>Pseudomonadales</taxon>
        <taxon>Pseudomonadaceae</taxon>
        <taxon>Halopseudomonas</taxon>
    </lineage>
</organism>
<protein>
    <recommendedName>
        <fullName evidence="8">Pseudouridine synthase</fullName>
        <ecNumber evidence="8">5.4.99.-</ecNumber>
    </recommendedName>
</protein>
<dbReference type="PANTHER" id="PTHR21600:SF44">
    <property type="entry name" value="RIBOSOMAL LARGE SUBUNIT PSEUDOURIDINE SYNTHASE D"/>
    <property type="match status" value="1"/>
</dbReference>
<dbReference type="PROSITE" id="PS50889">
    <property type="entry name" value="S4"/>
    <property type="match status" value="1"/>
</dbReference>
<dbReference type="SUPFAM" id="SSF55174">
    <property type="entry name" value="Alpha-L RNA-binding motif"/>
    <property type="match status" value="1"/>
</dbReference>
<dbReference type="InterPro" id="IPR002942">
    <property type="entry name" value="S4_RNA-bd"/>
</dbReference>
<dbReference type="Pfam" id="PF00849">
    <property type="entry name" value="PseudoU_synth_2"/>
    <property type="match status" value="1"/>
</dbReference>
<dbReference type="PROSITE" id="PS01129">
    <property type="entry name" value="PSI_RLU"/>
    <property type="match status" value="1"/>
</dbReference>
<dbReference type="EC" id="5.4.99.-" evidence="8"/>
<evidence type="ECO:0000313" key="13">
    <source>
        <dbReference type="EMBL" id="SFM27107.1"/>
    </source>
</evidence>
<dbReference type="STRING" id="653930.SAMN05216589_2781"/>
<dbReference type="AlphaFoldDB" id="A0A1I4PHH1"/>
<evidence type="ECO:0000256" key="2">
    <source>
        <dbReference type="ARBA" id="ARBA00022884"/>
    </source>
</evidence>
<dbReference type="GO" id="GO:0000455">
    <property type="term" value="P:enzyme-directed rRNA pseudouridine synthesis"/>
    <property type="evidence" value="ECO:0007669"/>
    <property type="project" value="TreeGrafter"/>
</dbReference>
<feature type="region of interest" description="Disordered" evidence="9">
    <location>
        <begin position="1"/>
        <end position="20"/>
    </location>
</feature>
<keyword evidence="2 7" id="KW-0694">RNA-binding</keyword>
<dbReference type="NCBIfam" id="NF008385">
    <property type="entry name" value="PRK11180.1"/>
    <property type="match status" value="1"/>
</dbReference>
<dbReference type="InterPro" id="IPR006224">
    <property type="entry name" value="PsdUridine_synth_RluA-like_CS"/>
</dbReference>
<evidence type="ECO:0000259" key="11">
    <source>
        <dbReference type="Pfam" id="PF01479"/>
    </source>
</evidence>
<evidence type="ECO:0000256" key="9">
    <source>
        <dbReference type="SAM" id="MobiDB-lite"/>
    </source>
</evidence>
<dbReference type="InterPro" id="IPR020103">
    <property type="entry name" value="PsdUridine_synth_cat_dom_sf"/>
</dbReference>
<reference evidence="14 15" key="1">
    <citation type="submission" date="2016-10" db="EMBL/GenBank/DDBJ databases">
        <authorList>
            <person name="de Groot N.N."/>
        </authorList>
    </citation>
    <scope>NUCLEOTIDE SEQUENCE [LARGE SCALE GENOMIC DNA]</scope>
    <source>
        <strain evidence="13 14">CGMCC 1.9095</strain>
        <strain evidence="12 15">DSM 22558</strain>
    </source>
</reference>
<sequence length="349" mass="39000">MRQAKKPYLTTAPGRNQKGLRVPVRSSEPLMSERIRLSAQVTPECGGQRLDQVAARLFPSHSRSRLQGWIKDGSLTVDGRQVRPRDTVYTDELLELDAELEVQGDWLPQAIDLDIVYEDHALLVINKPAGLVVHPAAGHHDGTLLNALLHHAPELAKVPRAGIVHRLDKDTTGLMVVAKTLEAQTDLVIQLQNRTVTREYECVVVGVMTAGGKVDQPIARHGNNRQKMAVVAGGKEAVSHYRVISRFRAHTHVKVKLETGRTHQIRVHMSHINYPLVGDPTYGGRLRIPPGATQELIAMLREFPRQALHARRLELEHPDDNRPMRWEAPLPADIQALLALLRQDGELEE</sequence>
<evidence type="ECO:0000256" key="8">
    <source>
        <dbReference type="RuleBase" id="RU362028"/>
    </source>
</evidence>
<name>A0A1I4PHH1_9GAMM</name>
<evidence type="ECO:0000256" key="4">
    <source>
        <dbReference type="ARBA" id="ARBA00036882"/>
    </source>
</evidence>
<feature type="domain" description="Pseudouridine synthase RsuA/RluA-like" evidence="10">
    <location>
        <begin position="122"/>
        <end position="271"/>
    </location>
</feature>
<dbReference type="Gene3D" id="3.10.290.10">
    <property type="entry name" value="RNA-binding S4 domain"/>
    <property type="match status" value="1"/>
</dbReference>
<dbReference type="SUPFAM" id="SSF55120">
    <property type="entry name" value="Pseudouridine synthase"/>
    <property type="match status" value="1"/>
</dbReference>
<evidence type="ECO:0000313" key="12">
    <source>
        <dbReference type="EMBL" id="SES23614.1"/>
    </source>
</evidence>
<comment type="similarity">
    <text evidence="1 8">Belongs to the pseudouridine synthase RluA family.</text>
</comment>
<dbReference type="PANTHER" id="PTHR21600">
    <property type="entry name" value="MITOCHONDRIAL RNA PSEUDOURIDINE SYNTHASE"/>
    <property type="match status" value="1"/>
</dbReference>
<dbReference type="InterPro" id="IPR006225">
    <property type="entry name" value="PsdUridine_synth_RluC/D"/>
</dbReference>
<dbReference type="Pfam" id="PF01479">
    <property type="entry name" value="S4"/>
    <property type="match status" value="1"/>
</dbReference>
<evidence type="ECO:0000256" key="5">
    <source>
        <dbReference type="ARBA" id="ARBA00056072"/>
    </source>
</evidence>
<comment type="catalytic activity">
    <reaction evidence="8">
        <text>a uridine in RNA = a pseudouridine in RNA</text>
        <dbReference type="Rhea" id="RHEA:48348"/>
        <dbReference type="Rhea" id="RHEA-COMP:12068"/>
        <dbReference type="Rhea" id="RHEA-COMP:12069"/>
        <dbReference type="ChEBI" id="CHEBI:65314"/>
        <dbReference type="ChEBI" id="CHEBI:65315"/>
    </reaction>
</comment>
<dbReference type="CDD" id="cd02869">
    <property type="entry name" value="PseudoU_synth_RluA_like"/>
    <property type="match status" value="1"/>
</dbReference>
<evidence type="ECO:0000256" key="3">
    <source>
        <dbReference type="ARBA" id="ARBA00023235"/>
    </source>
</evidence>
<dbReference type="GO" id="GO:0160140">
    <property type="term" value="F:23S rRNA pseudouridine(1911/1915/1917) synthase activity"/>
    <property type="evidence" value="ECO:0007669"/>
    <property type="project" value="UniProtKB-EC"/>
</dbReference>
<dbReference type="InterPro" id="IPR050188">
    <property type="entry name" value="RluA_PseudoU_synthase"/>
</dbReference>
<evidence type="ECO:0000256" key="7">
    <source>
        <dbReference type="PROSITE-ProRule" id="PRU00182"/>
    </source>
</evidence>
<evidence type="ECO:0000313" key="14">
    <source>
        <dbReference type="Proteomes" id="UP000186599"/>
    </source>
</evidence>
<evidence type="ECO:0000313" key="15">
    <source>
        <dbReference type="Proteomes" id="UP000186904"/>
    </source>
</evidence>
<gene>
    <name evidence="13" type="ORF">SAMN04487855_2989</name>
    <name evidence="12" type="ORF">SAMN05216589_2781</name>
</gene>
<feature type="active site" evidence="6">
    <location>
        <position position="168"/>
    </location>
</feature>
<evidence type="ECO:0000256" key="6">
    <source>
        <dbReference type="PIRSR" id="PIRSR606225-1"/>
    </source>
</evidence>
<proteinExistence type="inferred from homology"/>
<dbReference type="FunFam" id="3.30.2350.10:FF:000006">
    <property type="entry name" value="Pseudouridine synthase"/>
    <property type="match status" value="1"/>
</dbReference>
<dbReference type="InterPro" id="IPR036986">
    <property type="entry name" value="S4_RNA-bd_sf"/>
</dbReference>
<keyword evidence="3 8" id="KW-0413">Isomerase</keyword>
<dbReference type="EMBL" id="FOUA01000006">
    <property type="protein sequence ID" value="SFM27107.1"/>
    <property type="molecule type" value="Genomic_DNA"/>
</dbReference>
<evidence type="ECO:0000259" key="10">
    <source>
        <dbReference type="Pfam" id="PF00849"/>
    </source>
</evidence>
<comment type="catalytic activity">
    <reaction evidence="4">
        <text>uridine(1911/1915/1917) in 23S rRNA = pseudouridine(1911/1915/1917) in 23S rRNA</text>
        <dbReference type="Rhea" id="RHEA:42524"/>
        <dbReference type="Rhea" id="RHEA-COMP:10097"/>
        <dbReference type="Rhea" id="RHEA-COMP:10098"/>
        <dbReference type="ChEBI" id="CHEBI:65314"/>
        <dbReference type="ChEBI" id="CHEBI:65315"/>
        <dbReference type="EC" id="5.4.99.23"/>
    </reaction>
</comment>
<dbReference type="Gene3D" id="3.30.2350.10">
    <property type="entry name" value="Pseudouridine synthase"/>
    <property type="match status" value="1"/>
</dbReference>
<comment type="function">
    <text evidence="5">Responsible for synthesis of pseudouridine from uracil at positions 1911, 1915 and 1917 in 23S ribosomal RNA.</text>
</comment>
<evidence type="ECO:0000256" key="1">
    <source>
        <dbReference type="ARBA" id="ARBA00010876"/>
    </source>
</evidence>
<dbReference type="CDD" id="cd00165">
    <property type="entry name" value="S4"/>
    <property type="match status" value="1"/>
</dbReference>
<dbReference type="Proteomes" id="UP000186599">
    <property type="component" value="Unassembled WGS sequence"/>
</dbReference>
<dbReference type="NCBIfam" id="TIGR00005">
    <property type="entry name" value="rluA_subfam"/>
    <property type="match status" value="1"/>
</dbReference>
<dbReference type="EMBL" id="FOGN01000006">
    <property type="protein sequence ID" value="SES23614.1"/>
    <property type="molecule type" value="Genomic_DNA"/>
</dbReference>
<dbReference type="GO" id="GO:0003723">
    <property type="term" value="F:RNA binding"/>
    <property type="evidence" value="ECO:0007669"/>
    <property type="project" value="UniProtKB-KW"/>
</dbReference>
<dbReference type="InterPro" id="IPR006145">
    <property type="entry name" value="PsdUridine_synth_RsuA/RluA"/>
</dbReference>
<accession>A0A1I4PHH1</accession>
<dbReference type="Proteomes" id="UP000186904">
    <property type="component" value="Unassembled WGS sequence"/>
</dbReference>